<sequence length="318" mass="35167">MRSTNRSDRFGSAANLVGQDLERLYSLKDTVWDAALLLGLESVGFVANLTLAVSLACNITLQLLFCWIVTYLPEDEDAYADADSAMRVWKTTANETDIAGVCGRSQSQGHNYQQILLLDQALGYVRQFSPGIPYEQGPILCGIVLTAWCLSICVVLREVIDYVSCMTELCDRRVNRVVLVSSLLRYHLEAVPVHRMIWAWALGAVQASIALILLWYGARWLATTTAPSELVLNAVALTYVMEIDELLFLTTVPRQVSSIIRNLDPMDLYVTSGRLNSIPVRALMSALVITIFVFSFSFTYLDAHLGNVSAVVLTLSCG</sequence>
<protein>
    <submittedName>
        <fullName evidence="2">Uncharacterized protein</fullName>
    </submittedName>
</protein>
<name>A0A7S1EWL3_NOCSC</name>
<keyword evidence="1" id="KW-0812">Transmembrane</keyword>
<keyword evidence="1" id="KW-1133">Transmembrane helix</keyword>
<feature type="transmembrane region" description="Helical" evidence="1">
    <location>
        <begin position="197"/>
        <end position="218"/>
    </location>
</feature>
<dbReference type="AlphaFoldDB" id="A0A7S1EWL3"/>
<reference evidence="2" key="1">
    <citation type="submission" date="2021-01" db="EMBL/GenBank/DDBJ databases">
        <authorList>
            <person name="Corre E."/>
            <person name="Pelletier E."/>
            <person name="Niang G."/>
            <person name="Scheremetjew M."/>
            <person name="Finn R."/>
            <person name="Kale V."/>
            <person name="Holt S."/>
            <person name="Cochrane G."/>
            <person name="Meng A."/>
            <person name="Brown T."/>
            <person name="Cohen L."/>
        </authorList>
    </citation>
    <scope>NUCLEOTIDE SEQUENCE</scope>
</reference>
<accession>A0A7S1EWL3</accession>
<feature type="transmembrane region" description="Helical" evidence="1">
    <location>
        <begin position="137"/>
        <end position="156"/>
    </location>
</feature>
<dbReference type="EMBL" id="HBFQ01005607">
    <property type="protein sequence ID" value="CAD8829645.1"/>
    <property type="molecule type" value="Transcribed_RNA"/>
</dbReference>
<keyword evidence="1" id="KW-0472">Membrane</keyword>
<organism evidence="2">
    <name type="scientific">Noctiluca scintillans</name>
    <name type="common">Sea sparkle</name>
    <name type="synonym">Red tide dinoflagellate</name>
    <dbReference type="NCBI Taxonomy" id="2966"/>
    <lineage>
        <taxon>Eukaryota</taxon>
        <taxon>Sar</taxon>
        <taxon>Alveolata</taxon>
        <taxon>Dinophyceae</taxon>
        <taxon>Noctilucales</taxon>
        <taxon>Noctilucaceae</taxon>
        <taxon>Noctiluca</taxon>
    </lineage>
</organism>
<proteinExistence type="predicted"/>
<evidence type="ECO:0000313" key="2">
    <source>
        <dbReference type="EMBL" id="CAD8829645.1"/>
    </source>
</evidence>
<evidence type="ECO:0000256" key="1">
    <source>
        <dbReference type="SAM" id="Phobius"/>
    </source>
</evidence>
<gene>
    <name evidence="2" type="ORF">NSCI0253_LOCUS3991</name>
</gene>
<feature type="transmembrane region" description="Helical" evidence="1">
    <location>
        <begin position="45"/>
        <end position="70"/>
    </location>
</feature>
<feature type="transmembrane region" description="Helical" evidence="1">
    <location>
        <begin position="282"/>
        <end position="301"/>
    </location>
</feature>